<feature type="transmembrane region" description="Helical" evidence="1">
    <location>
        <begin position="6"/>
        <end position="25"/>
    </location>
</feature>
<name>A0A315ZWR1_9FIRM</name>
<keyword evidence="1" id="KW-1133">Transmembrane helix</keyword>
<dbReference type="AlphaFoldDB" id="A0A315ZWR1"/>
<evidence type="ECO:0000313" key="3">
    <source>
        <dbReference type="Proteomes" id="UP000254051"/>
    </source>
</evidence>
<evidence type="ECO:0000256" key="1">
    <source>
        <dbReference type="SAM" id="Phobius"/>
    </source>
</evidence>
<dbReference type="EMBL" id="UHJJ01000005">
    <property type="protein sequence ID" value="SUQ14106.1"/>
    <property type="molecule type" value="Genomic_DNA"/>
</dbReference>
<protein>
    <submittedName>
        <fullName evidence="2">Uncharacterized protein</fullName>
    </submittedName>
</protein>
<keyword evidence="1" id="KW-0812">Transmembrane</keyword>
<dbReference type="OrthoDB" id="1933450at2"/>
<proteinExistence type="predicted"/>
<organism evidence="2 3">
    <name type="scientific">Faecalicatena contorta</name>
    <dbReference type="NCBI Taxonomy" id="39482"/>
    <lineage>
        <taxon>Bacteria</taxon>
        <taxon>Bacillati</taxon>
        <taxon>Bacillota</taxon>
        <taxon>Clostridia</taxon>
        <taxon>Lachnospirales</taxon>
        <taxon>Lachnospiraceae</taxon>
        <taxon>Faecalicatena</taxon>
    </lineage>
</organism>
<dbReference type="Proteomes" id="UP000254051">
    <property type="component" value="Unassembled WGS sequence"/>
</dbReference>
<reference evidence="3" key="1">
    <citation type="submission" date="2017-07" db="EMBL/GenBank/DDBJ databases">
        <authorList>
            <person name="Varghese N."/>
            <person name="Submissions S."/>
        </authorList>
    </citation>
    <scope>NUCLEOTIDE SEQUENCE [LARGE SCALE GENOMIC DNA]</scope>
    <source>
        <strain evidence="3">NLAE-zl-C134</strain>
    </source>
</reference>
<keyword evidence="3" id="KW-1185">Reference proteome</keyword>
<sequence length="297" mass="35082">MDTLILIILFINLISAILFFIWHLAHRQKKAWMALFFLILPVLGYIVYYLPAWIARIVGTGKYDRESLIRRLEIEKGVQKPQVAKELNIIPVEDAMAASTNLEKRLLLQEQLKKDIYKNYKVVLPAAQDADSESAHYVAAAKMEAYRYMHERMKEKIDKFAEYPEREDVFDDMLKVLNEYIQSDLLAEKEAGIYKKRYCEILETANQELKAQIDAPEWACYLSYLAGSGNYAQAEETYEKLEETQKDENVYFEMLDMYYFRKNKEKFYQCLDELKSSSVSLTAEGLKTLRYWEERRR</sequence>
<dbReference type="RefSeq" id="WP_109710693.1">
    <property type="nucleotide sequence ID" value="NZ_QGDS01000005.1"/>
</dbReference>
<accession>A0A315ZWR1</accession>
<gene>
    <name evidence="2" type="ORF">SAMN05216529_10580</name>
</gene>
<keyword evidence="1" id="KW-0472">Membrane</keyword>
<feature type="transmembrane region" description="Helical" evidence="1">
    <location>
        <begin position="32"/>
        <end position="50"/>
    </location>
</feature>
<evidence type="ECO:0000313" key="2">
    <source>
        <dbReference type="EMBL" id="SUQ14106.1"/>
    </source>
</evidence>